<dbReference type="GO" id="GO:0005737">
    <property type="term" value="C:cytoplasm"/>
    <property type="evidence" value="ECO:0007669"/>
    <property type="project" value="UniProtKB-SubCell"/>
</dbReference>
<evidence type="ECO:0000256" key="9">
    <source>
        <dbReference type="HAMAP-Rule" id="MF_00406"/>
    </source>
</evidence>
<comment type="function">
    <text evidence="8 9">Involved in unsaturated fatty acids biosynthesis. Catalyzes the dehydration of short chain beta-hydroxyacyl-ACPs and long chain saturated and unsaturated beta-hydroxyacyl-ACPs.</text>
</comment>
<comment type="catalytic activity">
    <reaction evidence="9">
        <text>a (3R)-hydroxyacyl-[ACP] = a (2E)-enoyl-[ACP] + H2O</text>
        <dbReference type="Rhea" id="RHEA:13097"/>
        <dbReference type="Rhea" id="RHEA-COMP:9925"/>
        <dbReference type="Rhea" id="RHEA-COMP:9945"/>
        <dbReference type="ChEBI" id="CHEBI:15377"/>
        <dbReference type="ChEBI" id="CHEBI:78784"/>
        <dbReference type="ChEBI" id="CHEBI:78827"/>
        <dbReference type="EC" id="4.2.1.59"/>
    </reaction>
</comment>
<proteinExistence type="inferred from homology"/>
<dbReference type="AlphaFoldDB" id="A0A2P2EE73"/>
<comment type="subcellular location">
    <subcellularLocation>
        <location evidence="1 9">Cytoplasm</location>
    </subcellularLocation>
</comment>
<dbReference type="Pfam" id="PF07977">
    <property type="entry name" value="FabA"/>
    <property type="match status" value="1"/>
</dbReference>
<dbReference type="InterPro" id="IPR010084">
    <property type="entry name" value="FabZ"/>
</dbReference>
<keyword evidence="11" id="KW-1185">Reference proteome</keyword>
<evidence type="ECO:0000256" key="8">
    <source>
        <dbReference type="ARBA" id="ARBA00025049"/>
    </source>
</evidence>
<dbReference type="PANTHER" id="PTHR30272">
    <property type="entry name" value="3-HYDROXYACYL-[ACYL-CARRIER-PROTEIN] DEHYDRATASE"/>
    <property type="match status" value="1"/>
</dbReference>
<dbReference type="OrthoDB" id="9772788at2"/>
<evidence type="ECO:0000256" key="3">
    <source>
        <dbReference type="ARBA" id="ARBA00022490"/>
    </source>
</evidence>
<evidence type="ECO:0000256" key="4">
    <source>
        <dbReference type="ARBA" id="ARBA00022516"/>
    </source>
</evidence>
<dbReference type="Proteomes" id="UP000245086">
    <property type="component" value="Unassembled WGS sequence"/>
</dbReference>
<organism evidence="10 11">
    <name type="scientific">Candidatus Phycosocius bacilliformis</name>
    <dbReference type="NCBI Taxonomy" id="1445552"/>
    <lineage>
        <taxon>Bacteria</taxon>
        <taxon>Pseudomonadati</taxon>
        <taxon>Pseudomonadota</taxon>
        <taxon>Alphaproteobacteria</taxon>
        <taxon>Caulobacterales</taxon>
        <taxon>Caulobacterales incertae sedis</taxon>
        <taxon>Candidatus Phycosocius</taxon>
    </lineage>
</organism>
<keyword evidence="7 9" id="KW-0456">Lyase</keyword>
<gene>
    <name evidence="9 10" type="primary">fabZ</name>
    <name evidence="10" type="ORF">PbB2_03059</name>
</gene>
<accession>A0A2P2EE73</accession>
<dbReference type="EMBL" id="BFBR01000013">
    <property type="protein sequence ID" value="GBF59363.1"/>
    <property type="molecule type" value="Genomic_DNA"/>
</dbReference>
<reference evidence="10 11" key="1">
    <citation type="journal article" date="2018" name="Genome Announc.">
        <title>Draft Genome Sequence of "Candidatus Phycosocius bacilliformis," an Alphaproteobacterial Ectosymbiont of the Hydrocarbon-Producing Green Alga Botryococcus braunii.</title>
        <authorList>
            <person name="Tanabe Y."/>
            <person name="Yamaguchi H."/>
            <person name="Watanabe M.M."/>
        </authorList>
    </citation>
    <scope>NUCLEOTIDE SEQUENCE [LARGE SCALE GENOMIC DNA]</scope>
    <source>
        <strain evidence="10 11">BOTRYCO-2</strain>
    </source>
</reference>
<evidence type="ECO:0000313" key="10">
    <source>
        <dbReference type="EMBL" id="GBF59363.1"/>
    </source>
</evidence>
<keyword evidence="3 9" id="KW-0963">Cytoplasm</keyword>
<dbReference type="HAMAP" id="MF_00406">
    <property type="entry name" value="FabZ"/>
    <property type="match status" value="1"/>
</dbReference>
<dbReference type="SUPFAM" id="SSF54637">
    <property type="entry name" value="Thioesterase/thiol ester dehydrase-isomerase"/>
    <property type="match status" value="1"/>
</dbReference>
<dbReference type="GO" id="GO:0009245">
    <property type="term" value="P:lipid A biosynthetic process"/>
    <property type="evidence" value="ECO:0007669"/>
    <property type="project" value="UniProtKB-UniRule"/>
</dbReference>
<feature type="active site" evidence="9">
    <location>
        <position position="51"/>
    </location>
</feature>
<dbReference type="GO" id="GO:0006633">
    <property type="term" value="P:fatty acid biosynthetic process"/>
    <property type="evidence" value="ECO:0007669"/>
    <property type="project" value="UniProtKB-UniRule"/>
</dbReference>
<dbReference type="FunFam" id="3.10.129.10:FF:000001">
    <property type="entry name" value="3-hydroxyacyl-[acyl-carrier-protein] dehydratase FabZ"/>
    <property type="match status" value="1"/>
</dbReference>
<dbReference type="CDD" id="cd01288">
    <property type="entry name" value="FabZ"/>
    <property type="match status" value="1"/>
</dbReference>
<dbReference type="InterPro" id="IPR013114">
    <property type="entry name" value="FabA_FabZ"/>
</dbReference>
<sequence>MSTIIECEEIERLIPHRFPFLLIDRCFDYVEGQSIRGIKCVTANEPFFQGHFPGRPLMPGVLQIEAMAQASAVLMSKTLKVDAKTAGIMFMSVEGAKFRRPVRPGDVLNMQVEVLLGRRNIYKFSGKAEVDGQLACEAEWAAMKVDLV</sequence>
<protein>
    <recommendedName>
        <fullName evidence="9">3-hydroxyacyl-[acyl-carrier-protein] dehydratase FabZ</fullName>
        <ecNumber evidence="9">4.2.1.59</ecNumber>
    </recommendedName>
    <alternativeName>
        <fullName evidence="9">(3R)-hydroxymyristoyl-[acyl-carrier-protein] dehydratase</fullName>
        <shortName evidence="9">(3R)-hydroxymyristoyl-ACP dehydrase</shortName>
    </alternativeName>
    <alternativeName>
        <fullName evidence="9">Beta-hydroxyacyl-ACP dehydratase</fullName>
    </alternativeName>
</protein>
<evidence type="ECO:0000313" key="11">
    <source>
        <dbReference type="Proteomes" id="UP000245086"/>
    </source>
</evidence>
<dbReference type="GO" id="GO:0019171">
    <property type="term" value="F:(3R)-hydroxyacyl-[acyl-carrier-protein] dehydratase activity"/>
    <property type="evidence" value="ECO:0007669"/>
    <property type="project" value="UniProtKB-EC"/>
</dbReference>
<dbReference type="NCBIfam" id="NF000582">
    <property type="entry name" value="PRK00006.1"/>
    <property type="match status" value="1"/>
</dbReference>
<dbReference type="Gene3D" id="3.10.129.10">
    <property type="entry name" value="Hotdog Thioesterase"/>
    <property type="match status" value="1"/>
</dbReference>
<comment type="similarity">
    <text evidence="2 9">Belongs to the thioester dehydratase family. FabZ subfamily.</text>
</comment>
<evidence type="ECO:0000256" key="1">
    <source>
        <dbReference type="ARBA" id="ARBA00004496"/>
    </source>
</evidence>
<evidence type="ECO:0000256" key="2">
    <source>
        <dbReference type="ARBA" id="ARBA00009174"/>
    </source>
</evidence>
<dbReference type="GO" id="GO:0016020">
    <property type="term" value="C:membrane"/>
    <property type="evidence" value="ECO:0007669"/>
    <property type="project" value="GOC"/>
</dbReference>
<name>A0A2P2EE73_9PROT</name>
<evidence type="ECO:0000256" key="7">
    <source>
        <dbReference type="ARBA" id="ARBA00023239"/>
    </source>
</evidence>
<keyword evidence="5 9" id="KW-0441">Lipid A biosynthesis</keyword>
<dbReference type="PANTHER" id="PTHR30272:SF1">
    <property type="entry name" value="3-HYDROXYACYL-[ACYL-CARRIER-PROTEIN] DEHYDRATASE"/>
    <property type="match status" value="1"/>
</dbReference>
<dbReference type="InterPro" id="IPR029069">
    <property type="entry name" value="HotDog_dom_sf"/>
</dbReference>
<dbReference type="RefSeq" id="WP_108986253.1">
    <property type="nucleotide sequence ID" value="NZ_BFBR01000013.1"/>
</dbReference>
<evidence type="ECO:0000256" key="6">
    <source>
        <dbReference type="ARBA" id="ARBA00023098"/>
    </source>
</evidence>
<keyword evidence="4 9" id="KW-0444">Lipid biosynthesis</keyword>
<dbReference type="NCBIfam" id="TIGR01750">
    <property type="entry name" value="fabZ"/>
    <property type="match status" value="1"/>
</dbReference>
<dbReference type="EC" id="4.2.1.59" evidence="9"/>
<keyword evidence="6 9" id="KW-0443">Lipid metabolism</keyword>
<comment type="caution">
    <text evidence="10">The sequence shown here is derived from an EMBL/GenBank/DDBJ whole genome shotgun (WGS) entry which is preliminary data.</text>
</comment>
<evidence type="ECO:0000256" key="5">
    <source>
        <dbReference type="ARBA" id="ARBA00022556"/>
    </source>
</evidence>